<dbReference type="AlphaFoldDB" id="A0A835ZDU1"/>
<name>A0A835ZDU1_9STRA</name>
<accession>A0A835ZDU1</accession>
<sequence>MPSNLETVQAMYYALDRGDISFILSFFADNIEFEIKKLLDGGDSVVVWLSVKFTYKPTGKAFEDTYCLSIWEFDADGKVLKYTQAEDTHGLWIAQGGK</sequence>
<evidence type="ECO:0000313" key="1">
    <source>
        <dbReference type="EMBL" id="KAG5191901.1"/>
    </source>
</evidence>
<protein>
    <recommendedName>
        <fullName evidence="3">SnoaL-like domain-containing protein</fullName>
    </recommendedName>
</protein>
<proteinExistence type="predicted"/>
<reference evidence="1" key="1">
    <citation type="submission" date="2021-02" db="EMBL/GenBank/DDBJ databases">
        <title>First Annotated Genome of the Yellow-green Alga Tribonema minus.</title>
        <authorList>
            <person name="Mahan K.M."/>
        </authorList>
    </citation>
    <scope>NUCLEOTIDE SEQUENCE</scope>
    <source>
        <strain evidence="1">UTEX B ZZ1240</strain>
    </source>
</reference>
<keyword evidence="2" id="KW-1185">Reference proteome</keyword>
<dbReference type="EMBL" id="JAFCMP010000013">
    <property type="protein sequence ID" value="KAG5191901.1"/>
    <property type="molecule type" value="Genomic_DNA"/>
</dbReference>
<gene>
    <name evidence="1" type="ORF">JKP88DRAFT_274887</name>
</gene>
<dbReference type="Proteomes" id="UP000664859">
    <property type="component" value="Unassembled WGS sequence"/>
</dbReference>
<dbReference type="SUPFAM" id="SSF54427">
    <property type="entry name" value="NTF2-like"/>
    <property type="match status" value="1"/>
</dbReference>
<dbReference type="InterPro" id="IPR032710">
    <property type="entry name" value="NTF2-like_dom_sf"/>
</dbReference>
<evidence type="ECO:0008006" key="3">
    <source>
        <dbReference type="Google" id="ProtNLM"/>
    </source>
</evidence>
<dbReference type="Gene3D" id="3.10.450.50">
    <property type="match status" value="1"/>
</dbReference>
<comment type="caution">
    <text evidence="1">The sequence shown here is derived from an EMBL/GenBank/DDBJ whole genome shotgun (WGS) entry which is preliminary data.</text>
</comment>
<evidence type="ECO:0000313" key="2">
    <source>
        <dbReference type="Proteomes" id="UP000664859"/>
    </source>
</evidence>
<organism evidence="1 2">
    <name type="scientific">Tribonema minus</name>
    <dbReference type="NCBI Taxonomy" id="303371"/>
    <lineage>
        <taxon>Eukaryota</taxon>
        <taxon>Sar</taxon>
        <taxon>Stramenopiles</taxon>
        <taxon>Ochrophyta</taxon>
        <taxon>PX clade</taxon>
        <taxon>Xanthophyceae</taxon>
        <taxon>Tribonematales</taxon>
        <taxon>Tribonemataceae</taxon>
        <taxon>Tribonema</taxon>
    </lineage>
</organism>
<dbReference type="OrthoDB" id="4045395at2759"/>